<proteinExistence type="inferred from homology"/>
<dbReference type="InterPro" id="IPR001447">
    <property type="entry name" value="Arylamine_N-AcTrfase"/>
</dbReference>
<evidence type="ECO:0000313" key="4">
    <source>
        <dbReference type="Proteomes" id="UP000305729"/>
    </source>
</evidence>
<dbReference type="PRINTS" id="PR01543">
    <property type="entry name" value="ANATRNSFRASE"/>
</dbReference>
<dbReference type="PANTHER" id="PTHR11786:SF0">
    <property type="entry name" value="ARYLAMINE N-ACETYLTRANSFERASE 4-RELATED"/>
    <property type="match status" value="1"/>
</dbReference>
<dbReference type="STRING" id="43658.AT705_17190"/>
<dbReference type="AlphaFoldDB" id="A0A5S3UTH3"/>
<dbReference type="Pfam" id="PF00797">
    <property type="entry name" value="Acetyltransf_2"/>
    <property type="match status" value="1"/>
</dbReference>
<dbReference type="Proteomes" id="UP000305729">
    <property type="component" value="Chromosome 1"/>
</dbReference>
<accession>A0A5S3UTH3</accession>
<dbReference type="Gene3D" id="2.40.128.150">
    <property type="entry name" value="Cysteine proteinases"/>
    <property type="match status" value="1"/>
</dbReference>
<evidence type="ECO:0000256" key="1">
    <source>
        <dbReference type="ARBA" id="ARBA00006547"/>
    </source>
</evidence>
<keyword evidence="3" id="KW-0808">Transferase</keyword>
<evidence type="ECO:0000256" key="2">
    <source>
        <dbReference type="RuleBase" id="RU003452"/>
    </source>
</evidence>
<name>A0A5S3UTH3_9GAMM</name>
<dbReference type="SUPFAM" id="SSF54001">
    <property type="entry name" value="Cysteine proteinases"/>
    <property type="match status" value="1"/>
</dbReference>
<comment type="similarity">
    <text evidence="1 2">Belongs to the arylamine N-acetyltransferase family.</text>
</comment>
<protein>
    <submittedName>
        <fullName evidence="3">Arylamine N-acetyltransferase</fullName>
    </submittedName>
</protein>
<dbReference type="Gene3D" id="3.30.2140.10">
    <property type="entry name" value="Arylamine N-acetyltransferase"/>
    <property type="match status" value="1"/>
</dbReference>
<organism evidence="3 4">
    <name type="scientific">Pseudoalteromonas rubra</name>
    <dbReference type="NCBI Taxonomy" id="43658"/>
    <lineage>
        <taxon>Bacteria</taxon>
        <taxon>Pseudomonadati</taxon>
        <taxon>Pseudomonadota</taxon>
        <taxon>Gammaproteobacteria</taxon>
        <taxon>Alteromonadales</taxon>
        <taxon>Pseudoalteromonadaceae</taxon>
        <taxon>Pseudoalteromonas</taxon>
    </lineage>
</organism>
<sequence length="272" mass="31016">MIMMIQDYIKSLQLTQQHACLAQLREIQEKHLEMYSFSSISALGAEIISLQEEALLDRLVLRKKGGYCFEQNKLAYLALEHLGYEVQPLLAKVLLNGNEDNARTHRVTLVKIGDDSYLFDVGFGSKSPKEPLCISQSGTIEVGNYHYKITRTASDVRIELLQPEQVSLYSVSLVPVTEKDFDVVHFYSHQHPESNFVNNLVLSRVTGGQRFTLRNLLYRELHEVSQFSTVIEVTSAQQLLSLIRQKFLLNVCTSEAERLFARAQKSMRMQSA</sequence>
<dbReference type="EMBL" id="CP045429">
    <property type="protein sequence ID" value="QPB82376.1"/>
    <property type="molecule type" value="Genomic_DNA"/>
</dbReference>
<evidence type="ECO:0000313" key="3">
    <source>
        <dbReference type="EMBL" id="QPB82376.1"/>
    </source>
</evidence>
<reference evidence="3 4" key="1">
    <citation type="submission" date="2019-10" db="EMBL/GenBank/DDBJ databases">
        <title>Pseudoalteromonas rubra S4059.</title>
        <authorList>
            <person name="Paulsen S."/>
            <person name="Wang X."/>
        </authorList>
    </citation>
    <scope>NUCLEOTIDE SEQUENCE [LARGE SCALE GENOMIC DNA]</scope>
    <source>
        <strain evidence="3 4">S4059</strain>
    </source>
</reference>
<dbReference type="GO" id="GO:0016407">
    <property type="term" value="F:acetyltransferase activity"/>
    <property type="evidence" value="ECO:0007669"/>
    <property type="project" value="InterPro"/>
</dbReference>
<dbReference type="PANTHER" id="PTHR11786">
    <property type="entry name" value="N-HYDROXYARYLAMINE O-ACETYLTRANSFERASE"/>
    <property type="match status" value="1"/>
</dbReference>
<dbReference type="InterPro" id="IPR038765">
    <property type="entry name" value="Papain-like_cys_pep_sf"/>
</dbReference>
<gene>
    <name evidence="3" type="ORF">CWC22_004995</name>
</gene>